<name>A0A0B6YZH6_9EUPU</name>
<evidence type="ECO:0000313" key="2">
    <source>
        <dbReference type="EMBL" id="CEK61512.1"/>
    </source>
</evidence>
<reference evidence="2" key="1">
    <citation type="submission" date="2014-12" db="EMBL/GenBank/DDBJ databases">
        <title>Insight into the proteome of Arion vulgaris.</title>
        <authorList>
            <person name="Aradska J."/>
            <person name="Bulat T."/>
            <person name="Smidak R."/>
            <person name="Sarate P."/>
            <person name="Gangsoo J."/>
            <person name="Sialana F."/>
            <person name="Bilban M."/>
            <person name="Lubec G."/>
        </authorList>
    </citation>
    <scope>NUCLEOTIDE SEQUENCE</scope>
    <source>
        <tissue evidence="2">Skin</tissue>
    </source>
</reference>
<dbReference type="AlphaFoldDB" id="A0A0B6YZH6"/>
<feature type="region of interest" description="Disordered" evidence="1">
    <location>
        <begin position="1"/>
        <end position="24"/>
    </location>
</feature>
<gene>
    <name evidence="2" type="primary">ORF42470</name>
</gene>
<accession>A0A0B6YZH6</accession>
<dbReference type="EMBL" id="HACG01014647">
    <property type="protein sequence ID" value="CEK61512.1"/>
    <property type="molecule type" value="Transcribed_RNA"/>
</dbReference>
<feature type="non-terminal residue" evidence="2">
    <location>
        <position position="1"/>
    </location>
</feature>
<feature type="non-terminal residue" evidence="2">
    <location>
        <position position="76"/>
    </location>
</feature>
<proteinExistence type="predicted"/>
<sequence length="76" mass="8344">SSSAVSLKKNKKVRDKSRSLGKDAEVCHTPQEDAQETIVSHISHLYLMIIPSNKSDAADQPTKPRVVKSLLSKTTL</sequence>
<evidence type="ECO:0000256" key="1">
    <source>
        <dbReference type="SAM" id="MobiDB-lite"/>
    </source>
</evidence>
<protein>
    <submittedName>
        <fullName evidence="2">Uncharacterized protein</fullName>
    </submittedName>
</protein>
<organism evidence="2">
    <name type="scientific">Arion vulgaris</name>
    <dbReference type="NCBI Taxonomy" id="1028688"/>
    <lineage>
        <taxon>Eukaryota</taxon>
        <taxon>Metazoa</taxon>
        <taxon>Spiralia</taxon>
        <taxon>Lophotrochozoa</taxon>
        <taxon>Mollusca</taxon>
        <taxon>Gastropoda</taxon>
        <taxon>Heterobranchia</taxon>
        <taxon>Euthyneura</taxon>
        <taxon>Panpulmonata</taxon>
        <taxon>Eupulmonata</taxon>
        <taxon>Stylommatophora</taxon>
        <taxon>Helicina</taxon>
        <taxon>Arionoidea</taxon>
        <taxon>Arionidae</taxon>
        <taxon>Arion</taxon>
    </lineage>
</organism>